<dbReference type="AlphaFoldDB" id="A0AAP0I542"/>
<comment type="caution">
    <text evidence="2">The sequence shown here is derived from an EMBL/GenBank/DDBJ whole genome shotgun (WGS) entry which is preliminary data.</text>
</comment>
<feature type="region of interest" description="Disordered" evidence="1">
    <location>
        <begin position="1"/>
        <end position="45"/>
    </location>
</feature>
<gene>
    <name evidence="2" type="ORF">Sjap_016884</name>
</gene>
<keyword evidence="3" id="KW-1185">Reference proteome</keyword>
<dbReference type="Proteomes" id="UP001417504">
    <property type="component" value="Unassembled WGS sequence"/>
</dbReference>
<evidence type="ECO:0000313" key="2">
    <source>
        <dbReference type="EMBL" id="KAK9108824.1"/>
    </source>
</evidence>
<evidence type="ECO:0000256" key="1">
    <source>
        <dbReference type="SAM" id="MobiDB-lite"/>
    </source>
</evidence>
<reference evidence="2 3" key="1">
    <citation type="submission" date="2024-01" db="EMBL/GenBank/DDBJ databases">
        <title>Genome assemblies of Stephania.</title>
        <authorList>
            <person name="Yang L."/>
        </authorList>
    </citation>
    <scope>NUCLEOTIDE SEQUENCE [LARGE SCALE GENOMIC DNA]</scope>
    <source>
        <strain evidence="2">QJT</strain>
        <tissue evidence="2">Leaf</tissue>
    </source>
</reference>
<sequence>MPKPFETTLPQTLSSSNKRKSGCHIHTSPMKQDNSEGGNKRNEEPIIKYEAKEENYKMPSLSIYHGDAKANEESFMKYEFNEEKNQMPSLTIHHGDVRWINQAYDLGIFMSSEPDASLLLFVVRRCDLRVFGAREVISSIGVVRIRSRPLAFVR</sequence>
<organism evidence="2 3">
    <name type="scientific">Stephania japonica</name>
    <dbReference type="NCBI Taxonomy" id="461633"/>
    <lineage>
        <taxon>Eukaryota</taxon>
        <taxon>Viridiplantae</taxon>
        <taxon>Streptophyta</taxon>
        <taxon>Embryophyta</taxon>
        <taxon>Tracheophyta</taxon>
        <taxon>Spermatophyta</taxon>
        <taxon>Magnoliopsida</taxon>
        <taxon>Ranunculales</taxon>
        <taxon>Menispermaceae</taxon>
        <taxon>Menispermoideae</taxon>
        <taxon>Cissampelideae</taxon>
        <taxon>Stephania</taxon>
    </lineage>
</organism>
<protein>
    <submittedName>
        <fullName evidence="2">Uncharacterized protein</fullName>
    </submittedName>
</protein>
<dbReference type="EMBL" id="JBBNAE010000007">
    <property type="protein sequence ID" value="KAK9108824.1"/>
    <property type="molecule type" value="Genomic_DNA"/>
</dbReference>
<proteinExistence type="predicted"/>
<accession>A0AAP0I542</accession>
<evidence type="ECO:0000313" key="3">
    <source>
        <dbReference type="Proteomes" id="UP001417504"/>
    </source>
</evidence>
<name>A0AAP0I542_9MAGN</name>